<dbReference type="PANTHER" id="PTHR31111:SF133">
    <property type="entry name" value="OS07G0196600 PROTEIN"/>
    <property type="match status" value="1"/>
</dbReference>
<organism evidence="2 3">
    <name type="scientific">Panicum virgatum</name>
    <name type="common">Blackwell switchgrass</name>
    <dbReference type="NCBI Taxonomy" id="38727"/>
    <lineage>
        <taxon>Eukaryota</taxon>
        <taxon>Viridiplantae</taxon>
        <taxon>Streptophyta</taxon>
        <taxon>Embryophyta</taxon>
        <taxon>Tracheophyta</taxon>
        <taxon>Spermatophyta</taxon>
        <taxon>Magnoliopsida</taxon>
        <taxon>Liliopsida</taxon>
        <taxon>Poales</taxon>
        <taxon>Poaceae</taxon>
        <taxon>PACMAD clade</taxon>
        <taxon>Panicoideae</taxon>
        <taxon>Panicodae</taxon>
        <taxon>Paniceae</taxon>
        <taxon>Panicinae</taxon>
        <taxon>Panicum</taxon>
        <taxon>Panicum sect. Hiantes</taxon>
    </lineage>
</organism>
<name>A0A8T0VFH1_PANVG</name>
<dbReference type="InterPro" id="IPR001810">
    <property type="entry name" value="F-box_dom"/>
</dbReference>
<sequence length="379" mass="42312">MAPPSPASRASARPLPLDALYEVLLRVPAKDLCRFRAVCWPWRSLLSDPRFVAAHAARHPGPLIVAARDTDRSAAGPNVDIRDLSGRVIKRVVAPGSFWEVGNRVTTAQVDGDCLLLGNKMSCLLLNPSTGAVSELPQGFAKGHSVREWQSSKCRHLLAFGKVASTGEYKVLRLLHAYYHFGHQCEVITLDGSSHAWWRGKNASPGVVRFNHWSRVTIDGIVYFLLYEDVMVREENTMPVRLASFDLETEEWRAILRGPLNLMTTRTTDISVASLNGCLVVVHYAQCSFMNLWFLMDFEEGLWAKQHSILLNSGLPVQPLFVLNDGKIVTYCELKRLLRIYDPKTCTYIDVAEVGRYEIGLHTRNLLSLPDGTGAQLVS</sequence>
<dbReference type="SUPFAM" id="SSF81383">
    <property type="entry name" value="F-box domain"/>
    <property type="match status" value="1"/>
</dbReference>
<dbReference type="SMART" id="SM00256">
    <property type="entry name" value="FBOX"/>
    <property type="match status" value="1"/>
</dbReference>
<proteinExistence type="predicted"/>
<dbReference type="InterPro" id="IPR017451">
    <property type="entry name" value="F-box-assoc_interact_dom"/>
</dbReference>
<keyword evidence="3" id="KW-1185">Reference proteome</keyword>
<dbReference type="CDD" id="cd22157">
    <property type="entry name" value="F-box_AtFBW1-like"/>
    <property type="match status" value="1"/>
</dbReference>
<dbReference type="Pfam" id="PF08268">
    <property type="entry name" value="FBA_3"/>
    <property type="match status" value="1"/>
</dbReference>
<dbReference type="PROSITE" id="PS50181">
    <property type="entry name" value="FBOX"/>
    <property type="match status" value="1"/>
</dbReference>
<gene>
    <name evidence="2" type="ORF">PVAP13_2NG074100</name>
</gene>
<feature type="domain" description="F-box" evidence="1">
    <location>
        <begin position="9"/>
        <end position="55"/>
    </location>
</feature>
<evidence type="ECO:0000313" key="3">
    <source>
        <dbReference type="Proteomes" id="UP000823388"/>
    </source>
</evidence>
<dbReference type="PANTHER" id="PTHR31111">
    <property type="entry name" value="BNAA05G37150D PROTEIN-RELATED"/>
    <property type="match status" value="1"/>
</dbReference>
<dbReference type="SUPFAM" id="SSF50965">
    <property type="entry name" value="Galactose oxidase, central domain"/>
    <property type="match status" value="1"/>
</dbReference>
<dbReference type="Pfam" id="PF00646">
    <property type="entry name" value="F-box"/>
    <property type="match status" value="1"/>
</dbReference>
<dbReference type="Proteomes" id="UP000823388">
    <property type="component" value="Chromosome 2N"/>
</dbReference>
<protein>
    <recommendedName>
        <fullName evidence="1">F-box domain-containing protein</fullName>
    </recommendedName>
</protein>
<dbReference type="AlphaFoldDB" id="A0A8T0VFH1"/>
<dbReference type="InterPro" id="IPR013187">
    <property type="entry name" value="F-box-assoc_dom_typ3"/>
</dbReference>
<evidence type="ECO:0000313" key="2">
    <source>
        <dbReference type="EMBL" id="KAG2632316.1"/>
    </source>
</evidence>
<reference evidence="2" key="1">
    <citation type="submission" date="2020-05" db="EMBL/GenBank/DDBJ databases">
        <title>WGS assembly of Panicum virgatum.</title>
        <authorList>
            <person name="Lovell J.T."/>
            <person name="Jenkins J."/>
            <person name="Shu S."/>
            <person name="Juenger T.E."/>
            <person name="Schmutz J."/>
        </authorList>
    </citation>
    <scope>NUCLEOTIDE SEQUENCE</scope>
    <source>
        <strain evidence="2">AP13</strain>
    </source>
</reference>
<dbReference type="EMBL" id="CM029040">
    <property type="protein sequence ID" value="KAG2632316.1"/>
    <property type="molecule type" value="Genomic_DNA"/>
</dbReference>
<accession>A0A8T0VFH1</accession>
<dbReference type="OrthoDB" id="582285at2759"/>
<evidence type="ECO:0000259" key="1">
    <source>
        <dbReference type="PROSITE" id="PS50181"/>
    </source>
</evidence>
<dbReference type="Gene3D" id="1.20.1280.50">
    <property type="match status" value="1"/>
</dbReference>
<dbReference type="InterPro" id="IPR036047">
    <property type="entry name" value="F-box-like_dom_sf"/>
</dbReference>
<comment type="caution">
    <text evidence="2">The sequence shown here is derived from an EMBL/GenBank/DDBJ whole genome shotgun (WGS) entry which is preliminary data.</text>
</comment>
<dbReference type="NCBIfam" id="TIGR01640">
    <property type="entry name" value="F_box_assoc_1"/>
    <property type="match status" value="1"/>
</dbReference>
<dbReference type="InterPro" id="IPR011043">
    <property type="entry name" value="Gal_Oxase/kelch_b-propeller"/>
</dbReference>